<keyword evidence="1" id="KW-1133">Transmembrane helix</keyword>
<dbReference type="AlphaFoldDB" id="A0AAE0ZY83"/>
<gene>
    <name evidence="2" type="ORF">RRG08_038139</name>
</gene>
<evidence type="ECO:0008006" key="4">
    <source>
        <dbReference type="Google" id="ProtNLM"/>
    </source>
</evidence>
<evidence type="ECO:0000313" key="3">
    <source>
        <dbReference type="Proteomes" id="UP001283361"/>
    </source>
</evidence>
<sequence length="93" mass="10686">MGNSRDQDNEILARLLLDGLVKFAVPGMVIATAGTYYMRRRVASLKATPVERWVLTGMHYWASTCLGATMGMWVYDRMVLEQAFKEEKKRRNN</sequence>
<comment type="caution">
    <text evidence="2">The sequence shown here is derived from an EMBL/GenBank/DDBJ whole genome shotgun (WGS) entry which is preliminary data.</text>
</comment>
<keyword evidence="1" id="KW-0812">Transmembrane</keyword>
<organism evidence="2 3">
    <name type="scientific">Elysia crispata</name>
    <name type="common">lettuce slug</name>
    <dbReference type="NCBI Taxonomy" id="231223"/>
    <lineage>
        <taxon>Eukaryota</taxon>
        <taxon>Metazoa</taxon>
        <taxon>Spiralia</taxon>
        <taxon>Lophotrochozoa</taxon>
        <taxon>Mollusca</taxon>
        <taxon>Gastropoda</taxon>
        <taxon>Heterobranchia</taxon>
        <taxon>Euthyneura</taxon>
        <taxon>Panpulmonata</taxon>
        <taxon>Sacoglossa</taxon>
        <taxon>Placobranchoidea</taxon>
        <taxon>Plakobranchidae</taxon>
        <taxon>Elysia</taxon>
    </lineage>
</organism>
<dbReference type="EMBL" id="JAWDGP010003058">
    <property type="protein sequence ID" value="KAK3777893.1"/>
    <property type="molecule type" value="Genomic_DNA"/>
</dbReference>
<protein>
    <recommendedName>
        <fullName evidence="4">HIG1 domain-containing protein</fullName>
    </recommendedName>
</protein>
<name>A0AAE0ZY83_9GAST</name>
<proteinExistence type="predicted"/>
<evidence type="ECO:0000256" key="1">
    <source>
        <dbReference type="SAM" id="Phobius"/>
    </source>
</evidence>
<feature type="transmembrane region" description="Helical" evidence="1">
    <location>
        <begin position="20"/>
        <end position="38"/>
    </location>
</feature>
<reference evidence="2" key="1">
    <citation type="journal article" date="2023" name="G3 (Bethesda)">
        <title>A reference genome for the long-term kleptoplast-retaining sea slug Elysia crispata morphotype clarki.</title>
        <authorList>
            <person name="Eastman K.E."/>
            <person name="Pendleton A.L."/>
            <person name="Shaikh M.A."/>
            <person name="Suttiyut T."/>
            <person name="Ogas R."/>
            <person name="Tomko P."/>
            <person name="Gavelis G."/>
            <person name="Widhalm J.R."/>
            <person name="Wisecaver J.H."/>
        </authorList>
    </citation>
    <scope>NUCLEOTIDE SEQUENCE</scope>
    <source>
        <strain evidence="2">ECLA1</strain>
    </source>
</reference>
<feature type="transmembrane region" description="Helical" evidence="1">
    <location>
        <begin position="58"/>
        <end position="75"/>
    </location>
</feature>
<dbReference type="Proteomes" id="UP001283361">
    <property type="component" value="Unassembled WGS sequence"/>
</dbReference>
<keyword evidence="1" id="KW-0472">Membrane</keyword>
<evidence type="ECO:0000313" key="2">
    <source>
        <dbReference type="EMBL" id="KAK3777893.1"/>
    </source>
</evidence>
<keyword evidence="3" id="KW-1185">Reference proteome</keyword>
<accession>A0AAE0ZY83</accession>